<dbReference type="AlphaFoldDB" id="A0A2K3UZQ9"/>
<feature type="compositionally biased region" description="Pro residues" evidence="1">
    <location>
        <begin position="34"/>
        <end position="61"/>
    </location>
</feature>
<gene>
    <name evidence="2" type="ORF">CVO96_12190</name>
</gene>
<dbReference type="Proteomes" id="UP000236379">
    <property type="component" value="Unassembled WGS sequence"/>
</dbReference>
<dbReference type="EMBL" id="PPPD01000001">
    <property type="protein sequence ID" value="PNY82026.1"/>
    <property type="molecule type" value="Genomic_DNA"/>
</dbReference>
<accession>A0A2K3UZQ9</accession>
<evidence type="ECO:0000313" key="3">
    <source>
        <dbReference type="Proteomes" id="UP000236379"/>
    </source>
</evidence>
<reference evidence="2 3" key="1">
    <citation type="submission" date="2018-01" db="EMBL/GenBank/DDBJ databases">
        <title>Deinococcus koreensis sp. nov., a radiation-resistant bacterium isolated from river water.</title>
        <authorList>
            <person name="Choi A."/>
        </authorList>
    </citation>
    <scope>NUCLEOTIDE SEQUENCE [LARGE SCALE GENOMIC DNA]</scope>
    <source>
        <strain evidence="2 3">SJW1-2</strain>
    </source>
</reference>
<sequence length="83" mass="7729">MACVSGLPPAARKAAAFWGLSAGSADFGPSSVPAAPPPADALPVGPVPVEPGPIEPGPAGPAPVAAGGFTSAISAGWCALKAA</sequence>
<comment type="caution">
    <text evidence="2">The sequence shown here is derived from an EMBL/GenBank/DDBJ whole genome shotgun (WGS) entry which is preliminary data.</text>
</comment>
<organism evidence="2 3">
    <name type="scientific">Deinococcus koreensis</name>
    <dbReference type="NCBI Taxonomy" id="2054903"/>
    <lineage>
        <taxon>Bacteria</taxon>
        <taxon>Thermotogati</taxon>
        <taxon>Deinococcota</taxon>
        <taxon>Deinococci</taxon>
        <taxon>Deinococcales</taxon>
        <taxon>Deinococcaceae</taxon>
        <taxon>Deinococcus</taxon>
    </lineage>
</organism>
<proteinExistence type="predicted"/>
<evidence type="ECO:0000256" key="1">
    <source>
        <dbReference type="SAM" id="MobiDB-lite"/>
    </source>
</evidence>
<name>A0A2K3UZQ9_9DEIO</name>
<protein>
    <submittedName>
        <fullName evidence="2">Uncharacterized protein</fullName>
    </submittedName>
</protein>
<keyword evidence="3" id="KW-1185">Reference proteome</keyword>
<evidence type="ECO:0000313" key="2">
    <source>
        <dbReference type="EMBL" id="PNY82026.1"/>
    </source>
</evidence>
<feature type="region of interest" description="Disordered" evidence="1">
    <location>
        <begin position="28"/>
        <end position="61"/>
    </location>
</feature>